<proteinExistence type="predicted"/>
<feature type="signal peptide" evidence="2">
    <location>
        <begin position="1"/>
        <end position="19"/>
    </location>
</feature>
<name>A0ABT8R664_9BACT</name>
<evidence type="ECO:0000256" key="2">
    <source>
        <dbReference type="SAM" id="SignalP"/>
    </source>
</evidence>
<reference evidence="3" key="1">
    <citation type="submission" date="2023-07" db="EMBL/GenBank/DDBJ databases">
        <title>The genome sequence of Rhodocytophaga aerolata KACC 12507.</title>
        <authorList>
            <person name="Zhang X."/>
        </authorList>
    </citation>
    <scope>NUCLEOTIDE SEQUENCE</scope>
    <source>
        <strain evidence="3">KACC 12507</strain>
    </source>
</reference>
<feature type="region of interest" description="Disordered" evidence="1">
    <location>
        <begin position="47"/>
        <end position="69"/>
    </location>
</feature>
<evidence type="ECO:0000256" key="1">
    <source>
        <dbReference type="SAM" id="MobiDB-lite"/>
    </source>
</evidence>
<dbReference type="RefSeq" id="WP_302038391.1">
    <property type="nucleotide sequence ID" value="NZ_JAUKPO010000007.1"/>
</dbReference>
<dbReference type="PROSITE" id="PS51257">
    <property type="entry name" value="PROKAR_LIPOPROTEIN"/>
    <property type="match status" value="1"/>
</dbReference>
<dbReference type="Proteomes" id="UP001168528">
    <property type="component" value="Unassembled WGS sequence"/>
</dbReference>
<organism evidence="3 4">
    <name type="scientific">Rhodocytophaga aerolata</name>
    <dbReference type="NCBI Taxonomy" id="455078"/>
    <lineage>
        <taxon>Bacteria</taxon>
        <taxon>Pseudomonadati</taxon>
        <taxon>Bacteroidota</taxon>
        <taxon>Cytophagia</taxon>
        <taxon>Cytophagales</taxon>
        <taxon>Rhodocytophagaceae</taxon>
        <taxon>Rhodocytophaga</taxon>
    </lineage>
</organism>
<evidence type="ECO:0000313" key="4">
    <source>
        <dbReference type="Proteomes" id="UP001168528"/>
    </source>
</evidence>
<comment type="caution">
    <text evidence="3">The sequence shown here is derived from an EMBL/GenBank/DDBJ whole genome shotgun (WGS) entry which is preliminary data.</text>
</comment>
<feature type="chain" id="PRO_5045880821" evidence="2">
    <location>
        <begin position="20"/>
        <end position="69"/>
    </location>
</feature>
<keyword evidence="2" id="KW-0732">Signal</keyword>
<feature type="compositionally biased region" description="Low complexity" evidence="1">
    <location>
        <begin position="52"/>
        <end position="61"/>
    </location>
</feature>
<sequence>MKKVMYAALFVLGTLSFSACDSSTSSTTESDERVIDRDTVGTEVEVEETVVETDTSTRTQTMETDTTKQ</sequence>
<gene>
    <name evidence="3" type="ORF">Q0590_15065</name>
</gene>
<protein>
    <submittedName>
        <fullName evidence="3">Uncharacterized protein</fullName>
    </submittedName>
</protein>
<keyword evidence="4" id="KW-1185">Reference proteome</keyword>
<dbReference type="EMBL" id="JAUKPO010000007">
    <property type="protein sequence ID" value="MDO1447588.1"/>
    <property type="molecule type" value="Genomic_DNA"/>
</dbReference>
<evidence type="ECO:0000313" key="3">
    <source>
        <dbReference type="EMBL" id="MDO1447588.1"/>
    </source>
</evidence>
<accession>A0ABT8R664</accession>